<name>A0A7J7D5I4_TRIWF</name>
<dbReference type="PANTHER" id="PTHR31061">
    <property type="entry name" value="LD22376P"/>
    <property type="match status" value="1"/>
</dbReference>
<keyword evidence="1" id="KW-0472">Membrane</keyword>
<protein>
    <submittedName>
        <fullName evidence="2">Heparan-alpha-glucosaminide N-acetyltransferase-like</fullName>
    </submittedName>
</protein>
<keyword evidence="2" id="KW-0808">Transferase</keyword>
<keyword evidence="3" id="KW-1185">Reference proteome</keyword>
<comment type="caution">
    <text evidence="2">The sequence shown here is derived from an EMBL/GenBank/DDBJ whole genome shotgun (WGS) entry which is preliminary data.</text>
</comment>
<feature type="transmembrane region" description="Helical" evidence="1">
    <location>
        <begin position="313"/>
        <end position="333"/>
    </location>
</feature>
<accession>A0A7J7D5I4</accession>
<proteinExistence type="predicted"/>
<dbReference type="GO" id="GO:0016740">
    <property type="term" value="F:transferase activity"/>
    <property type="evidence" value="ECO:0007669"/>
    <property type="project" value="UniProtKB-KW"/>
</dbReference>
<dbReference type="EMBL" id="JAAARO010000010">
    <property type="protein sequence ID" value="KAF5741548.1"/>
    <property type="molecule type" value="Genomic_DNA"/>
</dbReference>
<dbReference type="AlphaFoldDB" id="A0A7J7D5I4"/>
<feature type="transmembrane region" description="Helical" evidence="1">
    <location>
        <begin position="167"/>
        <end position="190"/>
    </location>
</feature>
<feature type="transmembrane region" description="Helical" evidence="1">
    <location>
        <begin position="269"/>
        <end position="289"/>
    </location>
</feature>
<reference evidence="2 3" key="1">
    <citation type="journal article" date="2020" name="Nat. Commun.">
        <title>Genome of Tripterygium wilfordii and identification of cytochrome P450 involved in triptolide biosynthesis.</title>
        <authorList>
            <person name="Tu L."/>
            <person name="Su P."/>
            <person name="Zhang Z."/>
            <person name="Gao L."/>
            <person name="Wang J."/>
            <person name="Hu T."/>
            <person name="Zhou J."/>
            <person name="Zhang Y."/>
            <person name="Zhao Y."/>
            <person name="Liu Y."/>
            <person name="Song Y."/>
            <person name="Tong Y."/>
            <person name="Lu Y."/>
            <person name="Yang J."/>
            <person name="Xu C."/>
            <person name="Jia M."/>
            <person name="Peters R.J."/>
            <person name="Huang L."/>
            <person name="Gao W."/>
        </authorList>
    </citation>
    <scope>NUCLEOTIDE SEQUENCE [LARGE SCALE GENOMIC DNA]</scope>
    <source>
        <strain evidence="3">cv. XIE 37</strain>
        <tissue evidence="2">Leaf</tissue>
    </source>
</reference>
<keyword evidence="1" id="KW-1133">Transmembrane helix</keyword>
<evidence type="ECO:0000313" key="2">
    <source>
        <dbReference type="EMBL" id="KAF5741548.1"/>
    </source>
</evidence>
<feature type="transmembrane region" description="Helical" evidence="1">
    <location>
        <begin position="226"/>
        <end position="249"/>
    </location>
</feature>
<gene>
    <name evidence="2" type="ORF">HS088_TW10G00548</name>
</gene>
<keyword evidence="1" id="KW-0812">Transmembrane</keyword>
<dbReference type="InParanoid" id="A0A7J7D5I4"/>
<evidence type="ECO:0000256" key="1">
    <source>
        <dbReference type="SAM" id="Phobius"/>
    </source>
</evidence>
<evidence type="ECO:0000313" key="3">
    <source>
        <dbReference type="Proteomes" id="UP000593562"/>
    </source>
</evidence>
<organism evidence="2 3">
    <name type="scientific">Tripterygium wilfordii</name>
    <name type="common">Thunder God vine</name>
    <dbReference type="NCBI Taxonomy" id="458696"/>
    <lineage>
        <taxon>Eukaryota</taxon>
        <taxon>Viridiplantae</taxon>
        <taxon>Streptophyta</taxon>
        <taxon>Embryophyta</taxon>
        <taxon>Tracheophyta</taxon>
        <taxon>Spermatophyta</taxon>
        <taxon>Magnoliopsida</taxon>
        <taxon>eudicotyledons</taxon>
        <taxon>Gunneridae</taxon>
        <taxon>Pentapetalae</taxon>
        <taxon>rosids</taxon>
        <taxon>fabids</taxon>
        <taxon>Celastrales</taxon>
        <taxon>Celastraceae</taxon>
        <taxon>Tripterygium</taxon>
    </lineage>
</organism>
<feature type="transmembrane region" description="Helical" evidence="1">
    <location>
        <begin position="60"/>
        <end position="83"/>
    </location>
</feature>
<sequence length="342" mass="38491">MALCFFCLNTECLRTSFDIGADRMYWALHLFLKCILGGYFHGRHHLTYGVDVSKMRFLGVLQRISIGYLLASMSEIWLVNNVIVDSSMTFVRKYYSLWMVAVSLCILYVCLLHGLYVPDWEFEVSTSNLTLHGSGTQTECSVNTPDYGPLPPNSPAWCLAPFDPEGILSSMMAAITCFVGLHFGHILLHFKDNMHRVFLWSFSSFPLLISGYALKLLGIPFCKPLYTLSYMCVTAGVSGLCLTAVFYIVDVKNLRKPTILLQWMGMNALIIYALAACDIFPAAVQGVYWRSPENNLMDGTESLLQAMLHSQKWGTLAFVILEIIFWGFIAGVLHMKGIHIKL</sequence>
<dbReference type="PANTHER" id="PTHR31061:SF23">
    <property type="entry name" value="OS05G0155700 PROTEIN"/>
    <property type="match status" value="1"/>
</dbReference>
<dbReference type="Proteomes" id="UP000593562">
    <property type="component" value="Unassembled WGS sequence"/>
</dbReference>
<feature type="transmembrane region" description="Helical" evidence="1">
    <location>
        <begin position="95"/>
        <end position="116"/>
    </location>
</feature>
<feature type="transmembrane region" description="Helical" evidence="1">
    <location>
        <begin position="197"/>
        <end position="214"/>
    </location>
</feature>